<dbReference type="EMBL" id="CM008048">
    <property type="protein sequence ID" value="PVH62958.1"/>
    <property type="molecule type" value="Genomic_DNA"/>
</dbReference>
<gene>
    <name evidence="1" type="ORF">PAHAL_3G439400</name>
</gene>
<dbReference type="Gramene" id="PVH62958">
    <property type="protein sequence ID" value="PVH62958"/>
    <property type="gene ID" value="PAHAL_3G439400"/>
</dbReference>
<proteinExistence type="predicted"/>
<dbReference type="Proteomes" id="UP000243499">
    <property type="component" value="Chromosome 3"/>
</dbReference>
<sequence length="70" mass="7951">MNNQPEMLLEGRIIPNPSARHIFVMGPKIDAANKTFRCPSLPYCHDTSVISGMWPCQRWRNVEPEQVGAN</sequence>
<reference evidence="1" key="1">
    <citation type="submission" date="2018-04" db="EMBL/GenBank/DDBJ databases">
        <title>WGS assembly of Panicum hallii.</title>
        <authorList>
            <person name="Lovell J."/>
            <person name="Jenkins J."/>
            <person name="Lowry D."/>
            <person name="Mamidi S."/>
            <person name="Sreedasyam A."/>
            <person name="Weng X."/>
            <person name="Barry K."/>
            <person name="Bonette J."/>
            <person name="Campitelli B."/>
            <person name="Daum C."/>
            <person name="Gordon S."/>
            <person name="Gould B."/>
            <person name="Lipzen A."/>
            <person name="Macqueen A."/>
            <person name="Palacio-Mejia J."/>
            <person name="Plott C."/>
            <person name="Shakirov E."/>
            <person name="Shu S."/>
            <person name="Yoshinaga Y."/>
            <person name="Zane M."/>
            <person name="Rokhsar D."/>
            <person name="Grimwood J."/>
            <person name="Schmutz J."/>
            <person name="Juenger T."/>
        </authorList>
    </citation>
    <scope>NUCLEOTIDE SEQUENCE [LARGE SCALE GENOMIC DNA]</scope>
    <source>
        <strain evidence="1">FIL2</strain>
    </source>
</reference>
<organism evidence="1">
    <name type="scientific">Panicum hallii</name>
    <dbReference type="NCBI Taxonomy" id="206008"/>
    <lineage>
        <taxon>Eukaryota</taxon>
        <taxon>Viridiplantae</taxon>
        <taxon>Streptophyta</taxon>
        <taxon>Embryophyta</taxon>
        <taxon>Tracheophyta</taxon>
        <taxon>Spermatophyta</taxon>
        <taxon>Magnoliopsida</taxon>
        <taxon>Liliopsida</taxon>
        <taxon>Poales</taxon>
        <taxon>Poaceae</taxon>
        <taxon>PACMAD clade</taxon>
        <taxon>Panicoideae</taxon>
        <taxon>Panicodae</taxon>
        <taxon>Paniceae</taxon>
        <taxon>Panicinae</taxon>
        <taxon>Panicum</taxon>
        <taxon>Panicum sect. Panicum</taxon>
    </lineage>
</organism>
<protein>
    <submittedName>
        <fullName evidence="1">Uncharacterized protein</fullName>
    </submittedName>
</protein>
<accession>A0A2T8KLA0</accession>
<evidence type="ECO:0000313" key="1">
    <source>
        <dbReference type="EMBL" id="PVH62958.1"/>
    </source>
</evidence>
<dbReference type="AlphaFoldDB" id="A0A2T8KLA0"/>
<name>A0A2T8KLA0_9POAL</name>